<comment type="pathway">
    <text evidence="6">Sulfur metabolism; glutathione metabolism.</text>
</comment>
<comment type="PTM">
    <text evidence="6">Cleaved by autocatalysis into a large and a small subunit.</text>
</comment>
<dbReference type="GO" id="GO:0006750">
    <property type="term" value="P:glutathione biosynthetic process"/>
    <property type="evidence" value="ECO:0007669"/>
    <property type="project" value="UniProtKB-KW"/>
</dbReference>
<protein>
    <recommendedName>
        <fullName evidence="6">Glutathione hydrolase proenzyme</fullName>
        <ecNumber evidence="6">2.3.2.2</ecNumber>
        <ecNumber evidence="6">3.4.19.13</ecNumber>
    </recommendedName>
    <component>
        <recommendedName>
            <fullName evidence="6">Glutathione hydrolase large chain</fullName>
        </recommendedName>
    </component>
    <component>
        <recommendedName>
            <fullName evidence="6">Glutathione hydrolase small chain</fullName>
        </recommendedName>
    </component>
</protein>
<dbReference type="NCBIfam" id="TIGR00066">
    <property type="entry name" value="g_glut_trans"/>
    <property type="match status" value="1"/>
</dbReference>
<dbReference type="GO" id="GO:0103068">
    <property type="term" value="F:leukotriene C4 gamma-glutamyl transferase activity"/>
    <property type="evidence" value="ECO:0007669"/>
    <property type="project" value="UniProtKB-EC"/>
</dbReference>
<dbReference type="PANTHER" id="PTHR43881">
    <property type="entry name" value="GAMMA-GLUTAMYLTRANSPEPTIDASE (AFU_ORTHOLOGUE AFUA_4G13580)"/>
    <property type="match status" value="1"/>
</dbReference>
<comment type="catalytic activity">
    <reaction evidence="1 6">
        <text>an S-substituted glutathione + H2O = an S-substituted L-cysteinylglycine + L-glutamate</text>
        <dbReference type="Rhea" id="RHEA:59468"/>
        <dbReference type="ChEBI" id="CHEBI:15377"/>
        <dbReference type="ChEBI" id="CHEBI:29985"/>
        <dbReference type="ChEBI" id="CHEBI:90779"/>
        <dbReference type="ChEBI" id="CHEBI:143103"/>
        <dbReference type="EC" id="3.4.19.13"/>
    </reaction>
</comment>
<keyword evidence="6" id="KW-0317">Glutathione biosynthesis</keyword>
<comment type="catalytic activity">
    <reaction evidence="3 6">
        <text>an N-terminal (5-L-glutamyl)-[peptide] + an alpha-amino acid = 5-L-glutamyl amino acid + an N-terminal L-alpha-aminoacyl-[peptide]</text>
        <dbReference type="Rhea" id="RHEA:23904"/>
        <dbReference type="Rhea" id="RHEA-COMP:9780"/>
        <dbReference type="Rhea" id="RHEA-COMP:9795"/>
        <dbReference type="ChEBI" id="CHEBI:77644"/>
        <dbReference type="ChEBI" id="CHEBI:78597"/>
        <dbReference type="ChEBI" id="CHEBI:78599"/>
        <dbReference type="ChEBI" id="CHEBI:78608"/>
        <dbReference type="EC" id="2.3.2.2"/>
    </reaction>
</comment>
<sequence>MQKLVKVLKYLPLACASSLVACAPQTPEVPGGAAESLASLSAYPSTVYAAQNRPDVRGLTGAVSADHPLATQVGLRILQEGGNATDAVIAMAGVLAVVRPHMNGIGGDAFGIFYDGQSGEITALNASGRAGSVATPEFFTAAGVDRVPGSGALSVSVPGAVAGWVDAHERYGSIDFAYLLKSAIEYARDGFAVSTRLAQDFEEQGGVLNEDGRNLYLPNGAVPPVGSLLVNAELAVSLETIANEGKSGYYQGSIGKKLASYITELEGHLREEDFENHTSTWVEPLRGDYLNHTMVVMPPNTQGITQLALMEMSKAHSVREMGHNTSEYLHTLIELKKLAFADRNRWVADMEMADIPIDALLDPDYLRKRAGLINHTRAAENVEAGFGNEFFTNADKNREDSGDTVYITAVDQWGNAVSWIQSNFAGFGSGLLESETGILLHNRGALFSLETGHPNEVAPGKRPYHTLSPLMALYPNGELAFTLGTPGGDSQTQSLLQIVHNIFLFDMTPQQAIEAPRFRSSGGVSVAIEDRVSAEVLSELAGLGHNLQLIRGWTATFGGAQMIHHDPTTGVLTAAADPRREAYSLAY</sequence>
<accession>A0A2A5WBH7</accession>
<evidence type="ECO:0000256" key="4">
    <source>
        <dbReference type="PIRSR" id="PIRSR600101-1"/>
    </source>
</evidence>
<dbReference type="Pfam" id="PF01019">
    <property type="entry name" value="G_glu_transpept"/>
    <property type="match status" value="1"/>
</dbReference>
<evidence type="ECO:0000256" key="7">
    <source>
        <dbReference type="SAM" id="SignalP"/>
    </source>
</evidence>
<name>A0A2A5WBH7_9GAMM</name>
<dbReference type="InterPro" id="IPR052896">
    <property type="entry name" value="GGT-like_enzyme"/>
</dbReference>
<dbReference type="Proteomes" id="UP000219329">
    <property type="component" value="Unassembled WGS sequence"/>
</dbReference>
<feature type="chain" id="PRO_5012924358" description="Glutathione hydrolase proenzyme" evidence="7">
    <location>
        <begin position="24"/>
        <end position="587"/>
    </location>
</feature>
<dbReference type="Gene3D" id="1.10.246.130">
    <property type="match status" value="1"/>
</dbReference>
<feature type="active site" description="Nucleophile" evidence="4">
    <location>
        <position position="404"/>
    </location>
</feature>
<dbReference type="InterPro" id="IPR043138">
    <property type="entry name" value="GGT_lsub"/>
</dbReference>
<dbReference type="AlphaFoldDB" id="A0A2A5WBH7"/>
<comment type="caution">
    <text evidence="8">The sequence shown here is derived from an EMBL/GenBank/DDBJ whole genome shotgun (WGS) entry which is preliminary data.</text>
</comment>
<proteinExistence type="inferred from homology"/>
<feature type="binding site" evidence="5">
    <location>
        <position position="488"/>
    </location>
    <ligand>
        <name>L-glutamate</name>
        <dbReference type="ChEBI" id="CHEBI:29985"/>
    </ligand>
</feature>
<dbReference type="EMBL" id="NTJZ01000006">
    <property type="protein sequence ID" value="PDH33830.1"/>
    <property type="molecule type" value="Genomic_DNA"/>
</dbReference>
<keyword evidence="6" id="KW-0012">Acyltransferase</keyword>
<comment type="subunit">
    <text evidence="6">This enzyme consists of two polypeptide chains, which are synthesized in precursor form from a single polypeptide.</text>
</comment>
<gene>
    <name evidence="8" type="primary">ggt</name>
    <name evidence="8" type="ORF">CNF02_07325</name>
</gene>
<dbReference type="EC" id="3.4.19.13" evidence="6"/>
<keyword evidence="6" id="KW-0378">Hydrolase</keyword>
<evidence type="ECO:0000313" key="9">
    <source>
        <dbReference type="Proteomes" id="UP000219329"/>
    </source>
</evidence>
<dbReference type="PRINTS" id="PR01210">
    <property type="entry name" value="GGTRANSPTASE"/>
</dbReference>
<dbReference type="GO" id="GO:0036374">
    <property type="term" value="F:glutathione hydrolase activity"/>
    <property type="evidence" value="ECO:0007669"/>
    <property type="project" value="UniProtKB-UniRule"/>
</dbReference>
<evidence type="ECO:0000256" key="5">
    <source>
        <dbReference type="PIRSR" id="PIRSR600101-2"/>
    </source>
</evidence>
<comment type="similarity">
    <text evidence="6">Belongs to the gamma-glutamyltransferase family.</text>
</comment>
<evidence type="ECO:0000313" key="8">
    <source>
        <dbReference type="EMBL" id="PDH33830.1"/>
    </source>
</evidence>
<keyword evidence="6 8" id="KW-0808">Transferase</keyword>
<evidence type="ECO:0000256" key="1">
    <source>
        <dbReference type="ARBA" id="ARBA00001049"/>
    </source>
</evidence>
<dbReference type="EC" id="2.3.2.2" evidence="6"/>
<dbReference type="InterPro" id="IPR043137">
    <property type="entry name" value="GGT_ssub_C"/>
</dbReference>
<dbReference type="GO" id="GO:0006751">
    <property type="term" value="P:glutathione catabolic process"/>
    <property type="evidence" value="ECO:0007669"/>
    <property type="project" value="UniProtKB-UniRule"/>
</dbReference>
<evidence type="ECO:0000256" key="3">
    <source>
        <dbReference type="ARBA" id="ARBA00047417"/>
    </source>
</evidence>
<dbReference type="PANTHER" id="PTHR43881:SF1">
    <property type="entry name" value="GAMMA-GLUTAMYLTRANSPEPTIDASE (AFU_ORTHOLOGUE AFUA_4G13580)"/>
    <property type="match status" value="1"/>
</dbReference>
<evidence type="ECO:0000256" key="6">
    <source>
        <dbReference type="RuleBase" id="RU368036"/>
    </source>
</evidence>
<feature type="signal peptide" evidence="7">
    <location>
        <begin position="1"/>
        <end position="23"/>
    </location>
</feature>
<keyword evidence="7" id="KW-0732">Signal</keyword>
<reference evidence="8 9" key="1">
    <citation type="submission" date="2017-08" db="EMBL/GenBank/DDBJ databases">
        <title>Fine stratification of microbial communities through a metagenomic profile of the photic zone.</title>
        <authorList>
            <person name="Haro-Moreno J.M."/>
            <person name="Lopez-Perez M."/>
            <person name="De La Torre J."/>
            <person name="Picazo A."/>
            <person name="Camacho A."/>
            <person name="Rodriguez-Valera F."/>
        </authorList>
    </citation>
    <scope>NUCLEOTIDE SEQUENCE [LARGE SCALE GENOMIC DNA]</scope>
    <source>
        <strain evidence="8">MED-G28</strain>
    </source>
</reference>
<dbReference type="PROSITE" id="PS51257">
    <property type="entry name" value="PROKAR_LIPOPROTEIN"/>
    <property type="match status" value="1"/>
</dbReference>
<dbReference type="UniPathway" id="UPA00204"/>
<dbReference type="InterPro" id="IPR000101">
    <property type="entry name" value="GGT_peptidase"/>
</dbReference>
<dbReference type="InterPro" id="IPR029055">
    <property type="entry name" value="Ntn_hydrolases_N"/>
</dbReference>
<organism evidence="8 9">
    <name type="scientific">OM182 bacterium MED-G28</name>
    <dbReference type="NCBI Taxonomy" id="1986256"/>
    <lineage>
        <taxon>Bacteria</taxon>
        <taxon>Pseudomonadati</taxon>
        <taxon>Pseudomonadota</taxon>
        <taxon>Gammaproteobacteria</taxon>
        <taxon>OMG group</taxon>
        <taxon>OM182 clade</taxon>
    </lineage>
</organism>
<dbReference type="Gene3D" id="3.60.20.40">
    <property type="match status" value="1"/>
</dbReference>
<dbReference type="SUPFAM" id="SSF56235">
    <property type="entry name" value="N-terminal nucleophile aminohydrolases (Ntn hydrolases)"/>
    <property type="match status" value="1"/>
</dbReference>
<evidence type="ECO:0000256" key="2">
    <source>
        <dbReference type="ARBA" id="ARBA00001089"/>
    </source>
</evidence>
<comment type="catalytic activity">
    <reaction evidence="2 6">
        <text>glutathione + H2O = L-cysteinylglycine + L-glutamate</text>
        <dbReference type="Rhea" id="RHEA:28807"/>
        <dbReference type="ChEBI" id="CHEBI:15377"/>
        <dbReference type="ChEBI" id="CHEBI:29985"/>
        <dbReference type="ChEBI" id="CHEBI:57925"/>
        <dbReference type="ChEBI" id="CHEBI:61694"/>
        <dbReference type="EC" id="3.4.19.13"/>
    </reaction>
</comment>
<keyword evidence="6" id="KW-0865">Zymogen</keyword>